<dbReference type="AlphaFoldDB" id="A0A501QC52"/>
<reference evidence="1 2" key="1">
    <citation type="submission" date="2019-06" db="EMBL/GenBank/DDBJ databases">
        <title>Flavobacterium sp. MaA-Y11 from geoumgang.</title>
        <authorList>
            <person name="Jeong S."/>
        </authorList>
    </citation>
    <scope>NUCLEOTIDE SEQUENCE [LARGE SCALE GENOMIC DNA]</scope>
    <source>
        <strain evidence="1 2">MaA-Y11</strain>
    </source>
</reference>
<dbReference type="RefSeq" id="WP_139999916.1">
    <property type="nucleotide sequence ID" value="NZ_VFJE01000052.1"/>
</dbReference>
<evidence type="ECO:0000313" key="1">
    <source>
        <dbReference type="EMBL" id="TPD70510.1"/>
    </source>
</evidence>
<evidence type="ECO:0000313" key="2">
    <source>
        <dbReference type="Proteomes" id="UP000319175"/>
    </source>
</evidence>
<protein>
    <submittedName>
        <fullName evidence="1">Uncharacterized protein</fullName>
    </submittedName>
</protein>
<proteinExistence type="predicted"/>
<sequence>MVQNIEIRTPDLSAFKRIAYSYEISYTLQQCSFNKWHSGIIKGEQIKMLKFAQACGDLNIPVTFY</sequence>
<dbReference type="EMBL" id="VFJE01000052">
    <property type="protein sequence ID" value="TPD70510.1"/>
    <property type="molecule type" value="Genomic_DNA"/>
</dbReference>
<comment type="caution">
    <text evidence="1">The sequence shown here is derived from an EMBL/GenBank/DDBJ whole genome shotgun (WGS) entry which is preliminary data.</text>
</comment>
<name>A0A501QC52_9FLAO</name>
<organism evidence="1 2">
    <name type="scientific">Flavobacterium microcysteis</name>
    <dbReference type="NCBI Taxonomy" id="2596891"/>
    <lineage>
        <taxon>Bacteria</taxon>
        <taxon>Pseudomonadati</taxon>
        <taxon>Bacteroidota</taxon>
        <taxon>Flavobacteriia</taxon>
        <taxon>Flavobacteriales</taxon>
        <taxon>Flavobacteriaceae</taxon>
        <taxon>Flavobacterium</taxon>
    </lineage>
</organism>
<gene>
    <name evidence="1" type="ORF">FJA49_06120</name>
</gene>
<dbReference type="Proteomes" id="UP000319175">
    <property type="component" value="Unassembled WGS sequence"/>
</dbReference>
<keyword evidence="2" id="KW-1185">Reference proteome</keyword>
<accession>A0A501QC52</accession>
<reference evidence="1 2" key="2">
    <citation type="submission" date="2019-06" db="EMBL/GenBank/DDBJ databases">
        <authorList>
            <person name="Seo Y."/>
        </authorList>
    </citation>
    <scope>NUCLEOTIDE SEQUENCE [LARGE SCALE GENOMIC DNA]</scope>
    <source>
        <strain evidence="1 2">MaA-Y11</strain>
    </source>
</reference>